<name>A0A7J7I913_CAMSI</name>
<dbReference type="Proteomes" id="UP000593564">
    <property type="component" value="Unassembled WGS sequence"/>
</dbReference>
<dbReference type="GO" id="GO:0003723">
    <property type="term" value="F:RNA binding"/>
    <property type="evidence" value="ECO:0007669"/>
    <property type="project" value="UniProtKB-UniRule"/>
</dbReference>
<dbReference type="PANTHER" id="PTHR46031">
    <property type="match status" value="1"/>
</dbReference>
<dbReference type="InterPro" id="IPR014720">
    <property type="entry name" value="dsRBD_dom"/>
</dbReference>
<dbReference type="SUPFAM" id="SSF54768">
    <property type="entry name" value="dsRNA-binding domain-like"/>
    <property type="match status" value="2"/>
</dbReference>
<accession>A0A7J7I913</accession>
<keyword evidence="1" id="KW-0677">Repeat</keyword>
<feature type="compositionally biased region" description="Basic residues" evidence="4">
    <location>
        <begin position="324"/>
        <end position="336"/>
    </location>
</feature>
<reference evidence="6 7" key="2">
    <citation type="submission" date="2020-07" db="EMBL/GenBank/DDBJ databases">
        <title>Genome assembly of wild tea tree DASZ reveals pedigree and selection history of tea varieties.</title>
        <authorList>
            <person name="Zhang W."/>
        </authorList>
    </citation>
    <scope>NUCLEOTIDE SEQUENCE [LARGE SCALE GENOMIC DNA]</scope>
    <source>
        <strain evidence="7">cv. G240</strain>
        <tissue evidence="6">Leaf</tissue>
    </source>
</reference>
<keyword evidence="7" id="KW-1185">Reference proteome</keyword>
<evidence type="ECO:0000313" key="6">
    <source>
        <dbReference type="EMBL" id="KAF5961026.1"/>
    </source>
</evidence>
<evidence type="ECO:0000313" key="7">
    <source>
        <dbReference type="Proteomes" id="UP000593564"/>
    </source>
</evidence>
<organism evidence="6 7">
    <name type="scientific">Camellia sinensis</name>
    <name type="common">Tea plant</name>
    <name type="synonym">Thea sinensis</name>
    <dbReference type="NCBI Taxonomy" id="4442"/>
    <lineage>
        <taxon>Eukaryota</taxon>
        <taxon>Viridiplantae</taxon>
        <taxon>Streptophyta</taxon>
        <taxon>Embryophyta</taxon>
        <taxon>Tracheophyta</taxon>
        <taxon>Spermatophyta</taxon>
        <taxon>Magnoliopsida</taxon>
        <taxon>eudicotyledons</taxon>
        <taxon>Gunneridae</taxon>
        <taxon>Pentapetalae</taxon>
        <taxon>asterids</taxon>
        <taxon>Ericales</taxon>
        <taxon>Theaceae</taxon>
        <taxon>Camellia</taxon>
    </lineage>
</organism>
<evidence type="ECO:0000256" key="3">
    <source>
        <dbReference type="PROSITE-ProRule" id="PRU00266"/>
    </source>
</evidence>
<keyword evidence="2 3" id="KW-0694">RNA-binding</keyword>
<dbReference type="Gene3D" id="3.30.160.20">
    <property type="match status" value="2"/>
</dbReference>
<dbReference type="EMBL" id="JACBKZ010000001">
    <property type="protein sequence ID" value="KAF5961026.1"/>
    <property type="molecule type" value="Genomic_DNA"/>
</dbReference>
<feature type="domain" description="DRBM" evidence="5">
    <location>
        <begin position="116"/>
        <end position="183"/>
    </location>
</feature>
<dbReference type="SMART" id="SM00358">
    <property type="entry name" value="DSRM"/>
    <property type="match status" value="2"/>
</dbReference>
<feature type="region of interest" description="Disordered" evidence="4">
    <location>
        <begin position="316"/>
        <end position="340"/>
    </location>
</feature>
<comment type="caution">
    <text evidence="6">The sequence shown here is derived from an EMBL/GenBank/DDBJ whole genome shotgun (WGS) entry which is preliminary data.</text>
</comment>
<dbReference type="FunFam" id="3.30.160.20:FF:000071">
    <property type="entry name" value="Double-stranded RNA-binding protein 4"/>
    <property type="match status" value="1"/>
</dbReference>
<dbReference type="PROSITE" id="PS50137">
    <property type="entry name" value="DS_RBD"/>
    <property type="match status" value="2"/>
</dbReference>
<proteinExistence type="predicted"/>
<sequence>MAEQSAESLEPQLEAHQPPAPSNSNLPELLMYKNRLQEYTQKSSIPLPVYQTINEGVQHEPRFRSTVWVDGASYTSHHVFLHRKAAEQDVARVALDGITQKIKEEGSPLIREDTVFCKSILNEYAVKMHLEKPTYNTIRSEGLLPVFVSSLVFDGVTYTGEAGKNKKEAEQLAARAVILSILGTSDSRTVITEIIKSKVKLYAALHKVDSTQSGINPVAVSTAGTSLAIPVNKGKDIEVSGYISNTPNTAIPYPWSGQLNIIPATHQPYIPATHQPYVPTAHQPFHEFKKPKFEPSSEAITITPPIVFVPPALGQPLAVGSSSTRKRRKKKAKKKSRVDAQLPVAVVPSSQIPSYSVAQ</sequence>
<protein>
    <recommendedName>
        <fullName evidence="5">DRBM domain-containing protein</fullName>
    </recommendedName>
</protein>
<evidence type="ECO:0000256" key="2">
    <source>
        <dbReference type="ARBA" id="ARBA00022884"/>
    </source>
</evidence>
<evidence type="ECO:0000259" key="5">
    <source>
        <dbReference type="PROSITE" id="PS50137"/>
    </source>
</evidence>
<feature type="region of interest" description="Disordered" evidence="4">
    <location>
        <begin position="1"/>
        <end position="26"/>
    </location>
</feature>
<dbReference type="Pfam" id="PF00035">
    <property type="entry name" value="dsrm"/>
    <property type="match status" value="2"/>
</dbReference>
<dbReference type="OrthoDB" id="5988181at2759"/>
<dbReference type="PANTHER" id="PTHR46031:SF37">
    <property type="entry name" value="DRBM DOMAIN-CONTAINING PROTEIN"/>
    <property type="match status" value="1"/>
</dbReference>
<evidence type="ECO:0000256" key="1">
    <source>
        <dbReference type="ARBA" id="ARBA00022737"/>
    </source>
</evidence>
<reference evidence="7" key="1">
    <citation type="journal article" date="2020" name="Nat. Commun.">
        <title>Genome assembly of wild tea tree DASZ reveals pedigree and selection history of tea varieties.</title>
        <authorList>
            <person name="Zhang W."/>
            <person name="Zhang Y."/>
            <person name="Qiu H."/>
            <person name="Guo Y."/>
            <person name="Wan H."/>
            <person name="Zhang X."/>
            <person name="Scossa F."/>
            <person name="Alseekh S."/>
            <person name="Zhang Q."/>
            <person name="Wang P."/>
            <person name="Xu L."/>
            <person name="Schmidt M.H."/>
            <person name="Jia X."/>
            <person name="Li D."/>
            <person name="Zhu A."/>
            <person name="Guo F."/>
            <person name="Chen W."/>
            <person name="Ni D."/>
            <person name="Usadel B."/>
            <person name="Fernie A.R."/>
            <person name="Wen W."/>
        </authorList>
    </citation>
    <scope>NUCLEOTIDE SEQUENCE [LARGE SCALE GENOMIC DNA]</scope>
    <source>
        <strain evidence="7">cv. G240</strain>
    </source>
</reference>
<dbReference type="AlphaFoldDB" id="A0A7J7I913"/>
<gene>
    <name evidence="6" type="ORF">HYC85_002235</name>
</gene>
<feature type="domain" description="DRBM" evidence="5">
    <location>
        <begin position="31"/>
        <end position="100"/>
    </location>
</feature>
<evidence type="ECO:0000256" key="4">
    <source>
        <dbReference type="SAM" id="MobiDB-lite"/>
    </source>
</evidence>